<evidence type="ECO:0000256" key="4">
    <source>
        <dbReference type="ARBA" id="ARBA00022729"/>
    </source>
</evidence>
<dbReference type="EMBL" id="JBBHLL010000088">
    <property type="protein sequence ID" value="KAK7818343.1"/>
    <property type="molecule type" value="Genomic_DNA"/>
</dbReference>
<dbReference type="AlphaFoldDB" id="A0AAW0IVD5"/>
<organism evidence="11 12">
    <name type="scientific">Myodes glareolus</name>
    <name type="common">Bank vole</name>
    <name type="synonym">Clethrionomys glareolus</name>
    <dbReference type="NCBI Taxonomy" id="447135"/>
    <lineage>
        <taxon>Eukaryota</taxon>
        <taxon>Metazoa</taxon>
        <taxon>Chordata</taxon>
        <taxon>Craniata</taxon>
        <taxon>Vertebrata</taxon>
        <taxon>Euteleostomi</taxon>
        <taxon>Mammalia</taxon>
        <taxon>Eutheria</taxon>
        <taxon>Euarchontoglires</taxon>
        <taxon>Glires</taxon>
        <taxon>Rodentia</taxon>
        <taxon>Myomorpha</taxon>
        <taxon>Muroidea</taxon>
        <taxon>Cricetidae</taxon>
        <taxon>Arvicolinae</taxon>
        <taxon>Myodes</taxon>
    </lineage>
</organism>
<comment type="subcellular location">
    <subcellularLocation>
        <location evidence="1">Cytoplasm</location>
    </subcellularLocation>
    <subcellularLocation>
        <location evidence="10">Endomembrane system</location>
        <topology evidence="10">Single-pass type I membrane protein</topology>
    </subcellularLocation>
</comment>
<gene>
    <name evidence="11" type="ORF">U0070_018659</name>
</gene>
<evidence type="ECO:0000256" key="7">
    <source>
        <dbReference type="ARBA" id="ARBA00023157"/>
    </source>
</evidence>
<dbReference type="GO" id="GO:0030496">
    <property type="term" value="C:midbody"/>
    <property type="evidence" value="ECO:0007669"/>
    <property type="project" value="TreeGrafter"/>
</dbReference>
<protein>
    <submittedName>
        <fullName evidence="11">Uncharacterized protein</fullName>
    </submittedName>
</protein>
<keyword evidence="8" id="KW-0325">Glycoprotein</keyword>
<comment type="caution">
    <text evidence="11">The sequence shown here is derived from an EMBL/GenBank/DDBJ whole genome shotgun (WGS) entry which is preliminary data.</text>
</comment>
<dbReference type="PANTHER" id="PTHR44888">
    <property type="entry name" value="HEPACAM FAMILY MEMBER 2-RELATED"/>
    <property type="match status" value="1"/>
</dbReference>
<dbReference type="GO" id="GO:0007098">
    <property type="term" value="P:centrosome cycle"/>
    <property type="evidence" value="ECO:0007669"/>
    <property type="project" value="TreeGrafter"/>
</dbReference>
<keyword evidence="4" id="KW-0732">Signal</keyword>
<evidence type="ECO:0000256" key="6">
    <source>
        <dbReference type="ARBA" id="ARBA00023136"/>
    </source>
</evidence>
<proteinExistence type="predicted"/>
<dbReference type="GO" id="GO:0005819">
    <property type="term" value="C:spindle"/>
    <property type="evidence" value="ECO:0007669"/>
    <property type="project" value="TreeGrafter"/>
</dbReference>
<sequence length="118" mass="13271">MRTGEARTKRKVTVPISKYNWNITVFDYIHVSSFSVEKIPTLQRPESEYRKAQTFSGHEDALGDFGIYEFVAFPDASGIPRMPNRSGPASDGVTGPDFHGTVYEVIQHIPAQQQENPQ</sequence>
<dbReference type="GO" id="GO:0005813">
    <property type="term" value="C:centrosome"/>
    <property type="evidence" value="ECO:0007669"/>
    <property type="project" value="TreeGrafter"/>
</dbReference>
<evidence type="ECO:0000313" key="12">
    <source>
        <dbReference type="Proteomes" id="UP001488838"/>
    </source>
</evidence>
<dbReference type="GO" id="GO:0005794">
    <property type="term" value="C:Golgi apparatus"/>
    <property type="evidence" value="ECO:0007669"/>
    <property type="project" value="TreeGrafter"/>
</dbReference>
<name>A0AAW0IVD5_MYOGA</name>
<dbReference type="InterPro" id="IPR052280">
    <property type="entry name" value="HEPACAM_domain"/>
</dbReference>
<reference evidence="11 12" key="1">
    <citation type="journal article" date="2023" name="bioRxiv">
        <title>Conserved and derived expression patterns and positive selection on dental genes reveal complex evolutionary context of ever-growing rodent molars.</title>
        <authorList>
            <person name="Calamari Z.T."/>
            <person name="Song A."/>
            <person name="Cohen E."/>
            <person name="Akter M."/>
            <person name="Roy R.D."/>
            <person name="Hallikas O."/>
            <person name="Christensen M.M."/>
            <person name="Li P."/>
            <person name="Marangoni P."/>
            <person name="Jernvall J."/>
            <person name="Klein O.D."/>
        </authorList>
    </citation>
    <scope>NUCLEOTIDE SEQUENCE [LARGE SCALE GENOMIC DNA]</scope>
    <source>
        <strain evidence="11">V071</strain>
    </source>
</reference>
<evidence type="ECO:0000256" key="1">
    <source>
        <dbReference type="ARBA" id="ARBA00004496"/>
    </source>
</evidence>
<evidence type="ECO:0000256" key="5">
    <source>
        <dbReference type="ARBA" id="ARBA00022989"/>
    </source>
</evidence>
<evidence type="ECO:0000256" key="10">
    <source>
        <dbReference type="ARBA" id="ARBA00046288"/>
    </source>
</evidence>
<evidence type="ECO:0000256" key="3">
    <source>
        <dbReference type="ARBA" id="ARBA00022692"/>
    </source>
</evidence>
<keyword evidence="5" id="KW-1133">Transmembrane helix</keyword>
<keyword evidence="2" id="KW-0963">Cytoplasm</keyword>
<evidence type="ECO:0000256" key="8">
    <source>
        <dbReference type="ARBA" id="ARBA00023180"/>
    </source>
</evidence>
<accession>A0AAW0IVD5</accession>
<keyword evidence="7" id="KW-1015">Disulfide bond</keyword>
<keyword evidence="9" id="KW-0393">Immunoglobulin domain</keyword>
<evidence type="ECO:0000256" key="2">
    <source>
        <dbReference type="ARBA" id="ARBA00022490"/>
    </source>
</evidence>
<evidence type="ECO:0000256" key="9">
    <source>
        <dbReference type="ARBA" id="ARBA00023319"/>
    </source>
</evidence>
<dbReference type="PANTHER" id="PTHR44888:SF1">
    <property type="entry name" value="HEPACAM FAMILY MEMBER 2"/>
    <property type="match status" value="1"/>
</dbReference>
<keyword evidence="6" id="KW-0472">Membrane</keyword>
<evidence type="ECO:0000313" key="11">
    <source>
        <dbReference type="EMBL" id="KAK7818343.1"/>
    </source>
</evidence>
<keyword evidence="3" id="KW-0812">Transmembrane</keyword>
<dbReference type="Proteomes" id="UP001488838">
    <property type="component" value="Unassembled WGS sequence"/>
</dbReference>
<keyword evidence="12" id="KW-1185">Reference proteome</keyword>